<accession>A0A2G9YCV5</accession>
<dbReference type="AlphaFoldDB" id="A0A2G9YCV5"/>
<gene>
    <name evidence="2" type="ORF">COX46_01565</name>
</gene>
<feature type="non-terminal residue" evidence="2">
    <location>
        <position position="43"/>
    </location>
</feature>
<sequence>MILTLRPGTTEKGIKALVKKIKGLGFTPHISKGKKRSVIGVIG</sequence>
<dbReference type="Gene3D" id="3.30.70.1140">
    <property type="entry name" value="Phospho-2-dehydro-3-deoxyheptonate aldolase, domain 1"/>
    <property type="match status" value="1"/>
</dbReference>
<dbReference type="EMBL" id="PCRF01000072">
    <property type="protein sequence ID" value="PIP16553.1"/>
    <property type="molecule type" value="Genomic_DNA"/>
</dbReference>
<dbReference type="GO" id="GO:0003849">
    <property type="term" value="F:3-deoxy-7-phosphoheptulonate synthase activity"/>
    <property type="evidence" value="ECO:0007669"/>
    <property type="project" value="UniProtKB-EC"/>
</dbReference>
<dbReference type="EC" id="2.5.1.54" evidence="2"/>
<feature type="domain" description="DAHP synthase ferredoxin-like" evidence="1">
    <location>
        <begin position="1"/>
        <end position="43"/>
    </location>
</feature>
<keyword evidence="2" id="KW-0808">Transferase</keyword>
<evidence type="ECO:0000313" key="3">
    <source>
        <dbReference type="Proteomes" id="UP000230392"/>
    </source>
</evidence>
<organism evidence="2 3">
    <name type="scientific">bacterium (Candidatus Ratteibacteria) CG23_combo_of_CG06-09_8_20_14_all_48_7</name>
    <dbReference type="NCBI Taxonomy" id="2014292"/>
    <lineage>
        <taxon>Bacteria</taxon>
        <taxon>Candidatus Ratteibacteria</taxon>
    </lineage>
</organism>
<dbReference type="Pfam" id="PF18152">
    <property type="entry name" value="DAHP_snth_FXD"/>
    <property type="match status" value="1"/>
</dbReference>
<evidence type="ECO:0000259" key="1">
    <source>
        <dbReference type="Pfam" id="PF18152"/>
    </source>
</evidence>
<evidence type="ECO:0000313" key="2">
    <source>
        <dbReference type="EMBL" id="PIP16553.1"/>
    </source>
</evidence>
<protein>
    <submittedName>
        <fullName evidence="2">3-deoxy-7-phosphoheptulonate synthase</fullName>
        <ecNumber evidence="2">2.5.1.54</ecNumber>
    </submittedName>
</protein>
<dbReference type="Proteomes" id="UP000230392">
    <property type="component" value="Unassembled WGS sequence"/>
</dbReference>
<proteinExistence type="predicted"/>
<comment type="caution">
    <text evidence="2">The sequence shown here is derived from an EMBL/GenBank/DDBJ whole genome shotgun (WGS) entry which is preliminary data.</text>
</comment>
<dbReference type="InterPro" id="IPR041071">
    <property type="entry name" value="DAHP_snth_FXD"/>
</dbReference>
<reference evidence="2 3" key="1">
    <citation type="submission" date="2017-09" db="EMBL/GenBank/DDBJ databases">
        <title>Depth-based differentiation of microbial function through sediment-hosted aquifers and enrichment of novel symbionts in the deep terrestrial subsurface.</title>
        <authorList>
            <person name="Probst A.J."/>
            <person name="Ladd B."/>
            <person name="Jarett J.K."/>
            <person name="Geller-Mcgrath D.E."/>
            <person name="Sieber C.M."/>
            <person name="Emerson J.B."/>
            <person name="Anantharaman K."/>
            <person name="Thomas B.C."/>
            <person name="Malmstrom R."/>
            <person name="Stieglmeier M."/>
            <person name="Klingl A."/>
            <person name="Woyke T."/>
            <person name="Ryan C.M."/>
            <person name="Banfield J.F."/>
        </authorList>
    </citation>
    <scope>NUCLEOTIDE SEQUENCE [LARGE SCALE GENOMIC DNA]</scope>
    <source>
        <strain evidence="2">CG23_combo_of_CG06-09_8_20_14_all_48_7</strain>
    </source>
</reference>
<name>A0A2G9YCV5_9BACT</name>